<name>A0A7J0D9M7_9ERIC</name>
<accession>A0A7J0D9M7</accession>
<sequence>MVQSTATMTGPFNRQVGGGSTWREGKAGGFFEVHSTSATCAHARVDDTSLPGGINIVEPLYTTTQVLIFQMSYMVKSLTQDSSPLILVPKLDACSTVSSASCLQHWTERVEWAHALRRHQDQFLTLDNELEHWVYA</sequence>
<keyword evidence="2" id="KW-1185">Reference proteome</keyword>
<dbReference type="EMBL" id="BJWL01000124">
    <property type="protein sequence ID" value="GFS30479.1"/>
    <property type="molecule type" value="Genomic_DNA"/>
</dbReference>
<comment type="caution">
    <text evidence="1">The sequence shown here is derived from an EMBL/GenBank/DDBJ whole genome shotgun (WGS) entry which is preliminary data.</text>
</comment>
<evidence type="ECO:0000313" key="2">
    <source>
        <dbReference type="Proteomes" id="UP000585474"/>
    </source>
</evidence>
<evidence type="ECO:0000313" key="1">
    <source>
        <dbReference type="EMBL" id="GFS30479.1"/>
    </source>
</evidence>
<gene>
    <name evidence="1" type="ORF">Acr_00g0012110</name>
</gene>
<reference evidence="2" key="1">
    <citation type="submission" date="2019-07" db="EMBL/GenBank/DDBJ databases">
        <title>De Novo Assembly of kiwifruit Actinidia rufa.</title>
        <authorList>
            <person name="Sugita-Konishi S."/>
            <person name="Sato K."/>
            <person name="Mori E."/>
            <person name="Abe Y."/>
            <person name="Kisaki G."/>
            <person name="Hamano K."/>
            <person name="Suezawa K."/>
            <person name="Otani M."/>
            <person name="Fukuda T."/>
            <person name="Manabe T."/>
            <person name="Gomi K."/>
            <person name="Tabuchi M."/>
            <person name="Akimitsu K."/>
            <person name="Kataoka I."/>
        </authorList>
    </citation>
    <scope>NUCLEOTIDE SEQUENCE [LARGE SCALE GENOMIC DNA]</scope>
    <source>
        <strain evidence="2">cv. Fuchu</strain>
    </source>
</reference>
<organism evidence="1 2">
    <name type="scientific">Actinidia rufa</name>
    <dbReference type="NCBI Taxonomy" id="165716"/>
    <lineage>
        <taxon>Eukaryota</taxon>
        <taxon>Viridiplantae</taxon>
        <taxon>Streptophyta</taxon>
        <taxon>Embryophyta</taxon>
        <taxon>Tracheophyta</taxon>
        <taxon>Spermatophyta</taxon>
        <taxon>Magnoliopsida</taxon>
        <taxon>eudicotyledons</taxon>
        <taxon>Gunneridae</taxon>
        <taxon>Pentapetalae</taxon>
        <taxon>asterids</taxon>
        <taxon>Ericales</taxon>
        <taxon>Actinidiaceae</taxon>
        <taxon>Actinidia</taxon>
    </lineage>
</organism>
<dbReference type="AlphaFoldDB" id="A0A7J0D9M7"/>
<proteinExistence type="predicted"/>
<dbReference type="Proteomes" id="UP000585474">
    <property type="component" value="Unassembled WGS sequence"/>
</dbReference>
<protein>
    <submittedName>
        <fullName evidence="1">Uncharacterized protein</fullName>
    </submittedName>
</protein>